<dbReference type="GO" id="GO:0046168">
    <property type="term" value="P:glycerol-3-phosphate catabolic process"/>
    <property type="evidence" value="ECO:0007669"/>
    <property type="project" value="InterPro"/>
</dbReference>
<keyword evidence="8" id="KW-0520">NAD</keyword>
<dbReference type="PANTHER" id="PTHR11728:SF1">
    <property type="entry name" value="GLYCEROL-3-PHOSPHATE DEHYDROGENASE [NAD(+)] 2, CHLOROPLASTIC"/>
    <property type="match status" value="1"/>
</dbReference>
<sequence length="293" mass="32013">MRHIAIIGAGEIGQAIKQLFGKQPMIFWDNDPKKIKHKKSLETVLTDARMVFLCMPTRGLPSVLPTTAATVSTAAPIISVSKGIELKSRLFVDELLAVSLPKHSTALLYGPMLAEEIMANRGAVGVLAAKNKKIYQLLHTMITVSTFRLEYSTDVHGVAVVGVLKNIYSFALGIADGLRWGHNMRGWLIQASLREMEQLVKIFNGRRDTVYTAAGLGDLIATGMSDQSHNFTVGQQLARGGTCAFSNEGCVALPIIVKQLGTQIKKFPLLHTLYKITVSDNAPSIFQQLLKKV</sequence>
<evidence type="ECO:0000256" key="8">
    <source>
        <dbReference type="PIRSR" id="PIRSR000114-3"/>
    </source>
</evidence>
<dbReference type="Proteomes" id="UP000178385">
    <property type="component" value="Unassembled WGS sequence"/>
</dbReference>
<dbReference type="GO" id="GO:0005975">
    <property type="term" value="P:carbohydrate metabolic process"/>
    <property type="evidence" value="ECO:0007669"/>
    <property type="project" value="InterPro"/>
</dbReference>
<feature type="active site" description="Proton acceptor" evidence="7">
    <location>
        <position position="165"/>
    </location>
</feature>
<dbReference type="PANTHER" id="PTHR11728">
    <property type="entry name" value="GLYCEROL-3-PHOSPHATE DEHYDROGENASE"/>
    <property type="match status" value="1"/>
</dbReference>
<evidence type="ECO:0000256" key="5">
    <source>
        <dbReference type="ARBA" id="ARBA00023209"/>
    </source>
</evidence>
<dbReference type="Pfam" id="PF01210">
    <property type="entry name" value="NAD_Gly3P_dh_N"/>
    <property type="match status" value="1"/>
</dbReference>
<keyword evidence="2" id="KW-0444">Lipid biosynthesis</keyword>
<comment type="similarity">
    <text evidence="1">Belongs to the NAD-dependent glycerol-3-phosphate dehydrogenase family.</text>
</comment>
<evidence type="ECO:0000259" key="10">
    <source>
        <dbReference type="Pfam" id="PF07479"/>
    </source>
</evidence>
<evidence type="ECO:0000313" key="11">
    <source>
        <dbReference type="EMBL" id="OGY46598.1"/>
    </source>
</evidence>
<dbReference type="Gene3D" id="1.10.1040.10">
    <property type="entry name" value="N-(1-d-carboxylethyl)-l-norvaline Dehydrogenase, domain 2"/>
    <property type="match status" value="1"/>
</dbReference>
<dbReference type="GO" id="GO:0005829">
    <property type="term" value="C:cytosol"/>
    <property type="evidence" value="ECO:0007669"/>
    <property type="project" value="TreeGrafter"/>
</dbReference>
<feature type="domain" description="Glycerol-3-phosphate dehydrogenase NAD-dependent C-terminal" evidence="10">
    <location>
        <begin position="154"/>
        <end position="283"/>
    </location>
</feature>
<dbReference type="Pfam" id="PF07479">
    <property type="entry name" value="NAD_Gly3P_dh_C"/>
    <property type="match status" value="1"/>
</dbReference>
<evidence type="ECO:0008006" key="13">
    <source>
        <dbReference type="Google" id="ProtNLM"/>
    </source>
</evidence>
<accession>A0A1G1Y2R8</accession>
<dbReference type="AlphaFoldDB" id="A0A1G1Y2R8"/>
<gene>
    <name evidence="11" type="ORF">A2840_02840</name>
</gene>
<dbReference type="Gene3D" id="3.40.50.720">
    <property type="entry name" value="NAD(P)-binding Rossmann-like Domain"/>
    <property type="match status" value="1"/>
</dbReference>
<dbReference type="InterPro" id="IPR008927">
    <property type="entry name" value="6-PGluconate_DH-like_C_sf"/>
</dbReference>
<evidence type="ECO:0000256" key="1">
    <source>
        <dbReference type="ARBA" id="ARBA00011009"/>
    </source>
</evidence>
<keyword evidence="6" id="KW-1208">Phospholipid metabolism</keyword>
<evidence type="ECO:0000256" key="2">
    <source>
        <dbReference type="ARBA" id="ARBA00022516"/>
    </source>
</evidence>
<keyword evidence="3" id="KW-0560">Oxidoreductase</keyword>
<dbReference type="PIRSF" id="PIRSF000114">
    <property type="entry name" value="Glycerol-3-P_dh"/>
    <property type="match status" value="1"/>
</dbReference>
<reference evidence="11 12" key="1">
    <citation type="journal article" date="2016" name="Nat. Commun.">
        <title>Thousands of microbial genomes shed light on interconnected biogeochemical processes in an aquifer system.</title>
        <authorList>
            <person name="Anantharaman K."/>
            <person name="Brown C.T."/>
            <person name="Hug L.A."/>
            <person name="Sharon I."/>
            <person name="Castelle C.J."/>
            <person name="Probst A.J."/>
            <person name="Thomas B.C."/>
            <person name="Singh A."/>
            <person name="Wilkins M.J."/>
            <person name="Karaoz U."/>
            <person name="Brodie E.L."/>
            <person name="Williams K.H."/>
            <person name="Hubbard S.S."/>
            <person name="Banfield J.F."/>
        </authorList>
    </citation>
    <scope>NUCLEOTIDE SEQUENCE [LARGE SCALE GENOMIC DNA]</scope>
</reference>
<feature type="binding site" evidence="8">
    <location>
        <position position="114"/>
    </location>
    <ligand>
        <name>NAD(+)</name>
        <dbReference type="ChEBI" id="CHEBI:57540"/>
    </ligand>
</feature>
<dbReference type="InterPro" id="IPR011128">
    <property type="entry name" value="G3P_DH_NAD-dep_N"/>
</dbReference>
<evidence type="ECO:0000313" key="12">
    <source>
        <dbReference type="Proteomes" id="UP000178385"/>
    </source>
</evidence>
<comment type="caution">
    <text evidence="11">The sequence shown here is derived from an EMBL/GenBank/DDBJ whole genome shotgun (WGS) entry which is preliminary data.</text>
</comment>
<dbReference type="InterPro" id="IPR006168">
    <property type="entry name" value="G3P_DH_NAD-dep"/>
</dbReference>
<evidence type="ECO:0000256" key="7">
    <source>
        <dbReference type="PIRSR" id="PIRSR000114-1"/>
    </source>
</evidence>
<dbReference type="GO" id="GO:0008654">
    <property type="term" value="P:phospholipid biosynthetic process"/>
    <property type="evidence" value="ECO:0007669"/>
    <property type="project" value="UniProtKB-KW"/>
</dbReference>
<dbReference type="GO" id="GO:0016616">
    <property type="term" value="F:oxidoreductase activity, acting on the CH-OH group of donors, NAD or NADP as acceptor"/>
    <property type="evidence" value="ECO:0007669"/>
    <property type="project" value="InterPro"/>
</dbReference>
<name>A0A1G1Y2R8_9BACT</name>
<dbReference type="SUPFAM" id="SSF48179">
    <property type="entry name" value="6-phosphogluconate dehydrogenase C-terminal domain-like"/>
    <property type="match status" value="1"/>
</dbReference>
<dbReference type="EMBL" id="MHIG01000031">
    <property type="protein sequence ID" value="OGY46598.1"/>
    <property type="molecule type" value="Genomic_DNA"/>
</dbReference>
<keyword evidence="5" id="KW-0594">Phospholipid biosynthesis</keyword>
<proteinExistence type="inferred from homology"/>
<dbReference type="InterPro" id="IPR013328">
    <property type="entry name" value="6PGD_dom2"/>
</dbReference>
<evidence type="ECO:0000256" key="4">
    <source>
        <dbReference type="ARBA" id="ARBA00023098"/>
    </source>
</evidence>
<protein>
    <recommendedName>
        <fullName evidence="13">Glycerol-3-phosphate dehydrogenase</fullName>
    </recommendedName>
</protein>
<evidence type="ECO:0000256" key="6">
    <source>
        <dbReference type="ARBA" id="ARBA00023264"/>
    </source>
</evidence>
<keyword evidence="4" id="KW-0443">Lipid metabolism</keyword>
<dbReference type="InterPro" id="IPR006109">
    <property type="entry name" value="G3P_DH_NAD-dep_C"/>
</dbReference>
<organism evidence="11 12">
    <name type="scientific">Candidatus Buchananbacteria bacterium RIFCSPHIGHO2_01_FULL_47_11b</name>
    <dbReference type="NCBI Taxonomy" id="1797537"/>
    <lineage>
        <taxon>Bacteria</taxon>
        <taxon>Candidatus Buchananiibacteriota</taxon>
    </lineage>
</organism>
<dbReference type="SUPFAM" id="SSF51735">
    <property type="entry name" value="NAD(P)-binding Rossmann-fold domains"/>
    <property type="match status" value="1"/>
</dbReference>
<feature type="domain" description="Glycerol-3-phosphate dehydrogenase NAD-dependent N-terminal" evidence="9">
    <location>
        <begin position="32"/>
        <end position="133"/>
    </location>
</feature>
<evidence type="ECO:0000256" key="3">
    <source>
        <dbReference type="ARBA" id="ARBA00023002"/>
    </source>
</evidence>
<dbReference type="GO" id="GO:0051287">
    <property type="term" value="F:NAD binding"/>
    <property type="evidence" value="ECO:0007669"/>
    <property type="project" value="InterPro"/>
</dbReference>
<evidence type="ECO:0000259" key="9">
    <source>
        <dbReference type="Pfam" id="PF01210"/>
    </source>
</evidence>
<dbReference type="InterPro" id="IPR036291">
    <property type="entry name" value="NAD(P)-bd_dom_sf"/>
</dbReference>